<name>A0ABT5M9N0_9GAMM</name>
<protein>
    <recommendedName>
        <fullName evidence="1">PH domain-containing protein</fullName>
    </recommendedName>
</protein>
<reference evidence="2 3" key="1">
    <citation type="submission" date="2023-02" db="EMBL/GenBank/DDBJ databases">
        <title>Entomopathogenic bacteria.</title>
        <authorList>
            <person name="Machado R.A."/>
        </authorList>
    </citation>
    <scope>NUCLEOTIDE SEQUENCE [LARGE SCALE GENOMIC DNA]</scope>
    <source>
        <strain evidence="2 3">XENO-7</strain>
    </source>
</reference>
<gene>
    <name evidence="2" type="ORF">PSI22_19070</name>
</gene>
<comment type="caution">
    <text evidence="2">The sequence shown here is derived from an EMBL/GenBank/DDBJ whole genome shotgun (WGS) entry which is preliminary data.</text>
</comment>
<accession>A0ABT5M9N0</accession>
<dbReference type="RefSeq" id="WP_273581108.1">
    <property type="nucleotide sequence ID" value="NZ_JAQRFO010000061.1"/>
</dbReference>
<organism evidence="2 3">
    <name type="scientific">Xenorhabdus aichiensis</name>
    <dbReference type="NCBI Taxonomy" id="3025874"/>
    <lineage>
        <taxon>Bacteria</taxon>
        <taxon>Pseudomonadati</taxon>
        <taxon>Pseudomonadota</taxon>
        <taxon>Gammaproteobacteria</taxon>
        <taxon>Enterobacterales</taxon>
        <taxon>Morganellaceae</taxon>
        <taxon>Xenorhabdus</taxon>
    </lineage>
</organism>
<evidence type="ECO:0000259" key="1">
    <source>
        <dbReference type="PROSITE" id="PS50003"/>
    </source>
</evidence>
<dbReference type="Proteomes" id="UP001214757">
    <property type="component" value="Unassembled WGS sequence"/>
</dbReference>
<keyword evidence="3" id="KW-1185">Reference proteome</keyword>
<proteinExistence type="predicted"/>
<evidence type="ECO:0000313" key="2">
    <source>
        <dbReference type="EMBL" id="MDC9623680.1"/>
    </source>
</evidence>
<dbReference type="EMBL" id="JAQRFO010000061">
    <property type="protein sequence ID" value="MDC9623680.1"/>
    <property type="molecule type" value="Genomic_DNA"/>
</dbReference>
<sequence length="358" mass="39657">MSDYGLKIVNPHDGTSFIFNANTAPAALTWVANVDSNTSGADADAETWTCPVKIPAGYKSAIAAQAMAGIAFYYDGDNYRINGGEEYCNYIQNGETVVIKNMVLRNAYGTLGNIVKIISFPHNQTGTAGLKIGGNVNFNVDIPHSGFSYVSHKVTLKIEGYVDFSKIDPRLNLGNCLAFFHTDDPYAMISIRREEFTSGYDLYYQCTDRRHGGRTSATFRVVIFSDLNASGRFQNEHYGLRLRNSRGEITFSSGVGVLTRPTEININQYKQNERIAVPGISRPMYIPSMVGEHFWLDGRLGKNQELCVGNYDANSICFGVSNTYDKAGYLGSVPYGTDYTYVTQKPVLILDASDYFNF</sequence>
<feature type="domain" description="PH" evidence="1">
    <location>
        <begin position="1"/>
        <end position="39"/>
    </location>
</feature>
<evidence type="ECO:0000313" key="3">
    <source>
        <dbReference type="Proteomes" id="UP001214757"/>
    </source>
</evidence>
<dbReference type="InterPro" id="IPR001849">
    <property type="entry name" value="PH_domain"/>
</dbReference>
<dbReference type="PROSITE" id="PS50003">
    <property type="entry name" value="PH_DOMAIN"/>
    <property type="match status" value="1"/>
</dbReference>